<dbReference type="CDD" id="cd06530">
    <property type="entry name" value="S26_SPase_I"/>
    <property type="match status" value="1"/>
</dbReference>
<dbReference type="InterPro" id="IPR019533">
    <property type="entry name" value="Peptidase_S26"/>
</dbReference>
<reference evidence="1 2" key="1">
    <citation type="submission" date="2020-08" db="EMBL/GenBank/DDBJ databases">
        <title>Bridging the membrane lipid divide: bacteria of the FCB group superphylum have the potential to synthesize archaeal ether lipids.</title>
        <authorList>
            <person name="Villanueva L."/>
            <person name="Von Meijenfeldt F.A.B."/>
            <person name="Westbye A.B."/>
            <person name="Yadav S."/>
            <person name="Hopmans E.C."/>
            <person name="Dutilh B.E."/>
            <person name="Sinninghe Damste J.S."/>
        </authorList>
    </citation>
    <scope>NUCLEOTIDE SEQUENCE [LARGE SCALE GENOMIC DNA]</scope>
    <source>
        <strain evidence="1">NIOZ-UU17</strain>
    </source>
</reference>
<comment type="caution">
    <text evidence="1">The sequence shown here is derived from an EMBL/GenBank/DDBJ whole genome shotgun (WGS) entry which is preliminary data.</text>
</comment>
<proteinExistence type="predicted"/>
<accession>A0A8J6TK51</accession>
<dbReference type="EMBL" id="JACNIG010000165">
    <property type="protein sequence ID" value="MBC8431704.1"/>
    <property type="molecule type" value="Genomic_DNA"/>
</dbReference>
<evidence type="ECO:0000313" key="1">
    <source>
        <dbReference type="EMBL" id="MBC8431704.1"/>
    </source>
</evidence>
<sequence length="232" mass="26672">MNPKHIIFSGTSMAPFLKAGDRIQIRRTLWSKLRIGDLIAVESSSSKHPIIHRLVDWRCRSNIRFGILKGDSLTQTDGFFLTKHNYLGRVWVRERNGKRLFLNSPYETMRARFMALFSILNLTPGVLRLKIKRGLERLSPQIPGIKLLERYLLENARYFVFSGQGNTKRLRVVCRSITMGEIVFQNNPFRVVSSTVFSIFSAVISPEKLVSNATVKSSSFVKILRENEEPEK</sequence>
<dbReference type="GO" id="GO:0004252">
    <property type="term" value="F:serine-type endopeptidase activity"/>
    <property type="evidence" value="ECO:0007669"/>
    <property type="project" value="InterPro"/>
</dbReference>
<organism evidence="1 2">
    <name type="scientific">Candidatus Desulfatibia vada</name>
    <dbReference type="NCBI Taxonomy" id="2841696"/>
    <lineage>
        <taxon>Bacteria</taxon>
        <taxon>Pseudomonadati</taxon>
        <taxon>Thermodesulfobacteriota</taxon>
        <taxon>Desulfobacteria</taxon>
        <taxon>Desulfobacterales</taxon>
        <taxon>Desulfobacterales incertae sedis</taxon>
        <taxon>Candidatus Desulfatibia</taxon>
    </lineage>
</organism>
<dbReference type="InterPro" id="IPR036286">
    <property type="entry name" value="LexA/Signal_pep-like_sf"/>
</dbReference>
<dbReference type="SUPFAM" id="SSF51306">
    <property type="entry name" value="LexA/Signal peptidase"/>
    <property type="match status" value="1"/>
</dbReference>
<evidence type="ECO:0000313" key="2">
    <source>
        <dbReference type="Proteomes" id="UP000605201"/>
    </source>
</evidence>
<dbReference type="AlphaFoldDB" id="A0A8J6TK51"/>
<dbReference type="GO" id="GO:0006465">
    <property type="term" value="P:signal peptide processing"/>
    <property type="evidence" value="ECO:0007669"/>
    <property type="project" value="InterPro"/>
</dbReference>
<protein>
    <submittedName>
        <fullName evidence="1">S26 family signal peptidase</fullName>
    </submittedName>
</protein>
<name>A0A8J6TK51_9BACT</name>
<gene>
    <name evidence="1" type="ORF">H8D96_07265</name>
</gene>
<dbReference type="Proteomes" id="UP000605201">
    <property type="component" value="Unassembled WGS sequence"/>
</dbReference>